<evidence type="ECO:0000259" key="2">
    <source>
        <dbReference type="Pfam" id="PF02719"/>
    </source>
</evidence>
<feature type="domain" description="Polysaccharide biosynthesis protein CapD-like" evidence="2">
    <location>
        <begin position="42"/>
        <end position="287"/>
    </location>
</feature>
<name>A0A178MYH3_9PROT</name>
<dbReference type="InterPro" id="IPR003869">
    <property type="entry name" value="Polysac_CapD-like"/>
</dbReference>
<gene>
    <name evidence="3" type="ORF">A6A05_00105</name>
</gene>
<comment type="caution">
    <text evidence="3">The sequence shown here is derived from an EMBL/GenBank/DDBJ whole genome shotgun (WGS) entry which is preliminary data.</text>
</comment>
<organism evidence="3 4">
    <name type="scientific">Magnetospirillum moscoviense</name>
    <dbReference type="NCBI Taxonomy" id="1437059"/>
    <lineage>
        <taxon>Bacteria</taxon>
        <taxon>Pseudomonadati</taxon>
        <taxon>Pseudomonadota</taxon>
        <taxon>Alphaproteobacteria</taxon>
        <taxon>Rhodospirillales</taxon>
        <taxon>Rhodospirillaceae</taxon>
        <taxon>Magnetospirillum</taxon>
    </lineage>
</organism>
<dbReference type="RefSeq" id="WP_172822193.1">
    <property type="nucleotide sequence ID" value="NZ_LWQU01000104.1"/>
</dbReference>
<dbReference type="InterPro" id="IPR036291">
    <property type="entry name" value="NAD(P)-bd_dom_sf"/>
</dbReference>
<protein>
    <recommendedName>
        <fullName evidence="2">Polysaccharide biosynthesis protein CapD-like domain-containing protein</fullName>
    </recommendedName>
</protein>
<dbReference type="Pfam" id="PF02719">
    <property type="entry name" value="Polysacc_synt_2"/>
    <property type="match status" value="1"/>
</dbReference>
<dbReference type="Proteomes" id="UP000078543">
    <property type="component" value="Unassembled WGS sequence"/>
</dbReference>
<accession>A0A178MYH3</accession>
<dbReference type="AlphaFoldDB" id="A0A178MYH3"/>
<evidence type="ECO:0000313" key="3">
    <source>
        <dbReference type="EMBL" id="OAN54998.1"/>
    </source>
</evidence>
<comment type="similarity">
    <text evidence="1">Belongs to the polysaccharide synthase family.</text>
</comment>
<dbReference type="Gene3D" id="3.90.25.40">
    <property type="match status" value="1"/>
</dbReference>
<evidence type="ECO:0000313" key="4">
    <source>
        <dbReference type="Proteomes" id="UP000078543"/>
    </source>
</evidence>
<dbReference type="SUPFAM" id="SSF51735">
    <property type="entry name" value="NAD(P)-binding Rossmann-fold domains"/>
    <property type="match status" value="1"/>
</dbReference>
<proteinExistence type="inferred from homology"/>
<dbReference type="InterPro" id="IPR051203">
    <property type="entry name" value="Polysaccharide_Synthase-Rel"/>
</dbReference>
<sequence>MTHFHTADPLLSRILRRTRALFADDIDAHSPALRAAIDGKRLLVVGAAGSIGGAFVKQVVRFRPASLHLVDVNENTLVEIVRDLRSSSDLALPEDFKTVSVDFGTDEFLRFAADHCPYDAFVNFSAVKHVRSERDVYSLLRMVDVNVGALSRFLDHPSARGLSRIFSVSTDKSVRPVNLMGATKNLMEKVLFEQAGQAVASSARFANVAFSAGSLLEGFESRLAKGQPLAAPSDVRRYFISHEESGQLCLLAAFLGRANEVFFPRFDPDSDLMTFSDIAVAFLRHHGLEPILCSSEDEARAMTAIPKGGWPCWFAPSDTTGEKPFEEFHRTGDRIDTARFTALGVVVETPPPAGTVEAFLQDVAAIRGSERWVKDEVVAAVRRAVPELVHEERHKSLEQKM</sequence>
<reference evidence="3 4" key="1">
    <citation type="submission" date="2016-04" db="EMBL/GenBank/DDBJ databases">
        <title>Draft genome sequence of freshwater magnetotactic bacteria Magnetospirillum marisnigri SP-1 and Magnetospirillum moscoviense BB-1.</title>
        <authorList>
            <person name="Koziaeva V."/>
            <person name="Dziuba M.V."/>
            <person name="Ivanov T.M."/>
            <person name="Kuznetsov B."/>
            <person name="Grouzdev D.S."/>
        </authorList>
    </citation>
    <scope>NUCLEOTIDE SEQUENCE [LARGE SCALE GENOMIC DNA]</scope>
    <source>
        <strain evidence="3 4">BB-1</strain>
    </source>
</reference>
<evidence type="ECO:0000256" key="1">
    <source>
        <dbReference type="ARBA" id="ARBA00007430"/>
    </source>
</evidence>
<dbReference type="Gene3D" id="3.40.50.720">
    <property type="entry name" value="NAD(P)-binding Rossmann-like Domain"/>
    <property type="match status" value="1"/>
</dbReference>
<dbReference type="STRING" id="1437059.A6A05_00105"/>
<dbReference type="EMBL" id="LWQU01000104">
    <property type="protein sequence ID" value="OAN54998.1"/>
    <property type="molecule type" value="Genomic_DNA"/>
</dbReference>
<dbReference type="PANTHER" id="PTHR43318">
    <property type="entry name" value="UDP-N-ACETYLGLUCOSAMINE 4,6-DEHYDRATASE"/>
    <property type="match status" value="1"/>
</dbReference>
<keyword evidence="4" id="KW-1185">Reference proteome</keyword>